<protein>
    <submittedName>
        <fullName evidence="3">Uncharacterized protein</fullName>
    </submittedName>
</protein>
<organism evidence="3 4">
    <name type="scientific">Dactylonectria estremocensis</name>
    <dbReference type="NCBI Taxonomy" id="1079267"/>
    <lineage>
        <taxon>Eukaryota</taxon>
        <taxon>Fungi</taxon>
        <taxon>Dikarya</taxon>
        <taxon>Ascomycota</taxon>
        <taxon>Pezizomycotina</taxon>
        <taxon>Sordariomycetes</taxon>
        <taxon>Hypocreomycetidae</taxon>
        <taxon>Hypocreales</taxon>
        <taxon>Nectriaceae</taxon>
        <taxon>Dactylonectria</taxon>
    </lineage>
</organism>
<gene>
    <name evidence="3" type="ORF">B0J13DRAFT_624853</name>
</gene>
<evidence type="ECO:0000313" key="3">
    <source>
        <dbReference type="EMBL" id="KAH7140051.1"/>
    </source>
</evidence>
<name>A0A9P9EN05_9HYPO</name>
<keyword evidence="2" id="KW-0812">Transmembrane</keyword>
<keyword evidence="2" id="KW-0472">Membrane</keyword>
<evidence type="ECO:0000256" key="1">
    <source>
        <dbReference type="SAM" id="MobiDB-lite"/>
    </source>
</evidence>
<feature type="region of interest" description="Disordered" evidence="1">
    <location>
        <begin position="1"/>
        <end position="20"/>
    </location>
</feature>
<accession>A0A9P9EN05</accession>
<dbReference type="Proteomes" id="UP000717696">
    <property type="component" value="Unassembled WGS sequence"/>
</dbReference>
<feature type="transmembrane region" description="Helical" evidence="2">
    <location>
        <begin position="484"/>
        <end position="505"/>
    </location>
</feature>
<sequence>MAKRETSRGAKDSPDHMVRGTRPTRRELIDCMALCSCLALLISSTLLLANGTCSHPHGLSADFPVCVGGQLSVQAWLAIIGIEFSLTGSVLLPRLLSTAISKSLTSKLLEKGVLLDKLLNSLSTAPFLTQLLKGWKKIALLRIAVVLVAIPVTVLYKFSFVQVKRQDTVLVHADWIEMGSSPAVPGVFCKITDSWSGDDSIFNNNYRDLVSGGNNSILYQGNWTANAISGPATLLIGPGINATSVPQMRSGLVRRCVPAAYTAFTISTAPGPSTWSKAIAPFANGVQLGAPQYPDAGYIKIARSSDGLLKFLPVNNGTFKDSGPEYGLNFEFVVTVQIQDCWGNFTWNNAQGYQVFQIQEPVDTFCNPRNMTYFDSDFQNTANFAYSKAIIGAYFSGRSFYTKYDYAVSWDIKRAIELFLLGLPIQQAPSLPAPGSMALTNPGLKALCDTHATSYNDDGRCLYAPSEVAVLDGILDSHGTGMTVLGMALQCFVLLLALGTLVYVLRSGLPILTEWPAQWLALAVGLPPMDVAATVAGTSMGKNRARGSNEVFLASVSSEDKVYLRLTSRRGELFRGAEHM</sequence>
<dbReference type="EMBL" id="JAGMUU010000014">
    <property type="protein sequence ID" value="KAH7140051.1"/>
    <property type="molecule type" value="Genomic_DNA"/>
</dbReference>
<keyword evidence="4" id="KW-1185">Reference proteome</keyword>
<proteinExistence type="predicted"/>
<keyword evidence="2" id="KW-1133">Transmembrane helix</keyword>
<feature type="transmembrane region" description="Helical" evidence="2">
    <location>
        <begin position="517"/>
        <end position="536"/>
    </location>
</feature>
<reference evidence="3" key="1">
    <citation type="journal article" date="2021" name="Nat. Commun.">
        <title>Genetic determinants of endophytism in the Arabidopsis root mycobiome.</title>
        <authorList>
            <person name="Mesny F."/>
            <person name="Miyauchi S."/>
            <person name="Thiergart T."/>
            <person name="Pickel B."/>
            <person name="Atanasova L."/>
            <person name="Karlsson M."/>
            <person name="Huettel B."/>
            <person name="Barry K.W."/>
            <person name="Haridas S."/>
            <person name="Chen C."/>
            <person name="Bauer D."/>
            <person name="Andreopoulos W."/>
            <person name="Pangilinan J."/>
            <person name="LaButti K."/>
            <person name="Riley R."/>
            <person name="Lipzen A."/>
            <person name="Clum A."/>
            <person name="Drula E."/>
            <person name="Henrissat B."/>
            <person name="Kohler A."/>
            <person name="Grigoriev I.V."/>
            <person name="Martin F.M."/>
            <person name="Hacquard S."/>
        </authorList>
    </citation>
    <scope>NUCLEOTIDE SEQUENCE</scope>
    <source>
        <strain evidence="3">MPI-CAGE-AT-0021</strain>
    </source>
</reference>
<dbReference type="AlphaFoldDB" id="A0A9P9EN05"/>
<evidence type="ECO:0000313" key="4">
    <source>
        <dbReference type="Proteomes" id="UP000717696"/>
    </source>
</evidence>
<evidence type="ECO:0000256" key="2">
    <source>
        <dbReference type="SAM" id="Phobius"/>
    </source>
</evidence>
<comment type="caution">
    <text evidence="3">The sequence shown here is derived from an EMBL/GenBank/DDBJ whole genome shotgun (WGS) entry which is preliminary data.</text>
</comment>
<dbReference type="OrthoDB" id="2590365at2759"/>
<feature type="transmembrane region" description="Helical" evidence="2">
    <location>
        <begin position="138"/>
        <end position="156"/>
    </location>
</feature>